<name>Q5ZAJ2_ORYSJ</name>
<dbReference type="Proteomes" id="UP000817658">
    <property type="component" value="Chromosome 1"/>
</dbReference>
<reference evidence="3" key="3">
    <citation type="journal article" date="2008" name="Nucleic Acids Res.">
        <title>The rice annotation project database (RAP-DB): 2008 update.</title>
        <authorList>
            <consortium name="The rice annotation project (RAP)"/>
        </authorList>
    </citation>
    <scope>GENOME REANNOTATION</scope>
    <source>
        <strain evidence="3">cv. Nipponbare</strain>
    </source>
</reference>
<sequence>MKRTYSWSAVSSNYHHPNTRCRARQTALAGYCSWPGWLAPLAAAGRRPPAPAVPQPRTDNKRFHGFTLDTRQWGGKATWMEAQKLVLRGAIVFHPYSNWNKFTLGPSSCRPVRFSFLGRKIGRRSGWAAVGAGDNGAKWWQSRGVKRGGQSG</sequence>
<accession>Q5ZBX6</accession>
<evidence type="ECO:0000313" key="2">
    <source>
        <dbReference type="EMBL" id="BAD53391.1"/>
    </source>
</evidence>
<gene>
    <name evidence="2" type="ORF">B1164G11.24</name>
    <name evidence="1" type="ORF">P0514H03.44</name>
</gene>
<reference evidence="3" key="2">
    <citation type="journal article" date="2005" name="Nature">
        <title>The map-based sequence of the rice genome.</title>
        <authorList>
            <consortium name="International rice genome sequencing project (IRGSP)"/>
            <person name="Matsumoto T."/>
            <person name="Wu J."/>
            <person name="Kanamori H."/>
            <person name="Katayose Y."/>
            <person name="Fujisawa M."/>
            <person name="Namiki N."/>
            <person name="Mizuno H."/>
            <person name="Yamamoto K."/>
            <person name="Antonio B.A."/>
            <person name="Baba T."/>
            <person name="Sakata K."/>
            <person name="Nagamura Y."/>
            <person name="Aoki H."/>
            <person name="Arikawa K."/>
            <person name="Arita K."/>
            <person name="Bito T."/>
            <person name="Chiden Y."/>
            <person name="Fujitsuka N."/>
            <person name="Fukunaka R."/>
            <person name="Hamada M."/>
            <person name="Harada C."/>
            <person name="Hayashi A."/>
            <person name="Hijishita S."/>
            <person name="Honda M."/>
            <person name="Hosokawa S."/>
            <person name="Ichikawa Y."/>
            <person name="Idonuma A."/>
            <person name="Iijima M."/>
            <person name="Ikeda M."/>
            <person name="Ikeno M."/>
            <person name="Ito K."/>
            <person name="Ito S."/>
            <person name="Ito T."/>
            <person name="Ito Y."/>
            <person name="Ito Y."/>
            <person name="Iwabuchi A."/>
            <person name="Kamiya K."/>
            <person name="Karasawa W."/>
            <person name="Kurita K."/>
            <person name="Katagiri S."/>
            <person name="Kikuta A."/>
            <person name="Kobayashi H."/>
            <person name="Kobayashi N."/>
            <person name="Machita K."/>
            <person name="Maehara T."/>
            <person name="Masukawa M."/>
            <person name="Mizubayashi T."/>
            <person name="Mukai Y."/>
            <person name="Nagasaki H."/>
            <person name="Nagata Y."/>
            <person name="Naito S."/>
            <person name="Nakashima M."/>
            <person name="Nakama Y."/>
            <person name="Nakamichi Y."/>
            <person name="Nakamura M."/>
            <person name="Meguro A."/>
            <person name="Negishi M."/>
            <person name="Ohta I."/>
            <person name="Ohta T."/>
            <person name="Okamoto M."/>
            <person name="Ono N."/>
            <person name="Saji S."/>
            <person name="Sakaguchi M."/>
            <person name="Sakai K."/>
            <person name="Shibata M."/>
            <person name="Shimokawa T."/>
            <person name="Song J."/>
            <person name="Takazaki Y."/>
            <person name="Terasawa K."/>
            <person name="Tsugane M."/>
            <person name="Tsuji K."/>
            <person name="Ueda S."/>
            <person name="Waki K."/>
            <person name="Yamagata H."/>
            <person name="Yamamoto M."/>
            <person name="Yamamoto S."/>
            <person name="Yamane H."/>
            <person name="Yoshiki S."/>
            <person name="Yoshihara R."/>
            <person name="Yukawa K."/>
            <person name="Zhong H."/>
            <person name="Yano M."/>
            <person name="Yuan Q."/>
            <person name="Ouyang S."/>
            <person name="Liu J."/>
            <person name="Jones K.M."/>
            <person name="Gansberger K."/>
            <person name="Moffat K."/>
            <person name="Hill J."/>
            <person name="Bera J."/>
            <person name="Fadrosh D."/>
            <person name="Jin S."/>
            <person name="Johri S."/>
            <person name="Kim M."/>
            <person name="Overton L."/>
            <person name="Reardon M."/>
            <person name="Tsitrin T."/>
            <person name="Vuong H."/>
            <person name="Weaver B."/>
            <person name="Ciecko A."/>
            <person name="Tallon L."/>
            <person name="Jackson J."/>
            <person name="Pai G."/>
            <person name="Aken S.V."/>
            <person name="Utterback T."/>
            <person name="Reidmuller S."/>
            <person name="Feldblyum T."/>
            <person name="Hsiao J."/>
            <person name="Zismann V."/>
            <person name="Iobst S."/>
            <person name="de Vazeille A.R."/>
            <person name="Buell C.R."/>
            <person name="Ying K."/>
            <person name="Li Y."/>
            <person name="Lu T."/>
            <person name="Huang Y."/>
            <person name="Zhao Q."/>
            <person name="Feng Q."/>
            <person name="Zhang L."/>
            <person name="Zhu J."/>
            <person name="Weng Q."/>
            <person name="Mu J."/>
            <person name="Lu Y."/>
            <person name="Fan D."/>
            <person name="Liu Y."/>
            <person name="Guan J."/>
            <person name="Zhang Y."/>
            <person name="Yu S."/>
            <person name="Liu X."/>
            <person name="Zhang Y."/>
            <person name="Hong G."/>
            <person name="Han B."/>
            <person name="Choisne N."/>
            <person name="Demange N."/>
            <person name="Orjeda G."/>
            <person name="Samain S."/>
            <person name="Cattolico L."/>
            <person name="Pelletier E."/>
            <person name="Couloux A."/>
            <person name="Segurens B."/>
            <person name="Wincker P."/>
            <person name="D'Hont A."/>
            <person name="Scarpelli C."/>
            <person name="Weissenbach J."/>
            <person name="Salanoubat M."/>
            <person name="Quetier F."/>
            <person name="Yu Y."/>
            <person name="Kim H.R."/>
            <person name="Rambo T."/>
            <person name="Currie J."/>
            <person name="Collura K."/>
            <person name="Luo M."/>
            <person name="Yang T."/>
            <person name="Ammiraju J.S.S."/>
            <person name="Engler F."/>
            <person name="Soderlund C."/>
            <person name="Wing R.A."/>
            <person name="Palmer L.E."/>
            <person name="de la Bastide M."/>
            <person name="Spiegel L."/>
            <person name="Nascimento L."/>
            <person name="Zutavern T."/>
            <person name="O'Shaughnessy A."/>
            <person name="Dike S."/>
            <person name="Dedhia N."/>
            <person name="Preston R."/>
            <person name="Balija V."/>
            <person name="McCombie W.R."/>
            <person name="Chow T."/>
            <person name="Chen H."/>
            <person name="Chung M."/>
            <person name="Chen C."/>
            <person name="Shaw J."/>
            <person name="Wu H."/>
            <person name="Hsiao K."/>
            <person name="Chao Y."/>
            <person name="Chu M."/>
            <person name="Cheng C."/>
            <person name="Hour A."/>
            <person name="Lee P."/>
            <person name="Lin S."/>
            <person name="Lin Y."/>
            <person name="Liou J."/>
            <person name="Liu S."/>
            <person name="Hsing Y."/>
            <person name="Raghuvanshi S."/>
            <person name="Mohanty A."/>
            <person name="Bharti A.K."/>
            <person name="Gaur A."/>
            <person name="Gupta V."/>
            <person name="Kumar D."/>
            <person name="Ravi V."/>
            <person name="Vij S."/>
            <person name="Kapur A."/>
            <person name="Khurana P."/>
            <person name="Khurana P."/>
            <person name="Khurana J.P."/>
            <person name="Tyagi A.K."/>
            <person name="Gaikwad K."/>
            <person name="Singh A."/>
            <person name="Dalal V."/>
            <person name="Srivastava S."/>
            <person name="Dixit A."/>
            <person name="Pal A.K."/>
            <person name="Ghazi I.A."/>
            <person name="Yadav M."/>
            <person name="Pandit A."/>
            <person name="Bhargava A."/>
            <person name="Sureshbabu K."/>
            <person name="Batra K."/>
            <person name="Sharma T.R."/>
            <person name="Mohapatra T."/>
            <person name="Singh N.K."/>
            <person name="Messing J."/>
            <person name="Nelson A.B."/>
            <person name="Fuks G."/>
            <person name="Kavchok S."/>
            <person name="Keizer G."/>
            <person name="Linton E."/>
            <person name="Llaca V."/>
            <person name="Song R."/>
            <person name="Tanyolac B."/>
            <person name="Young S."/>
            <person name="Ho-Il K."/>
            <person name="Hahn J.H."/>
            <person name="Sangsakoo G."/>
            <person name="Vanavichit A."/>
            <person name="de Mattos Luiz.A.T."/>
            <person name="Zimmer P.D."/>
            <person name="Malone G."/>
            <person name="Dellagostin O."/>
            <person name="de Oliveira A.C."/>
            <person name="Bevan M."/>
            <person name="Bancroft I."/>
            <person name="Minx P."/>
            <person name="Cordum H."/>
            <person name="Wilson R."/>
            <person name="Cheng Z."/>
            <person name="Jin W."/>
            <person name="Jiang J."/>
            <person name="Leong S.A."/>
            <person name="Iwama H."/>
            <person name="Gojobori T."/>
            <person name="Itoh T."/>
            <person name="Niimura Y."/>
            <person name="Fujii Y."/>
            <person name="Habara T."/>
            <person name="Sakai H."/>
            <person name="Sato Y."/>
            <person name="Wilson G."/>
            <person name="Kumar K."/>
            <person name="McCouch S."/>
            <person name="Juretic N."/>
            <person name="Hoen D."/>
            <person name="Wright S."/>
            <person name="Bruskiewich R."/>
            <person name="Bureau T."/>
            <person name="Miyao A."/>
            <person name="Hirochika H."/>
            <person name="Nishikawa T."/>
            <person name="Kadowaki K."/>
            <person name="Sugiura M."/>
            <person name="Burr B."/>
            <person name="Sasaki T."/>
        </authorList>
    </citation>
    <scope>NUCLEOTIDE SEQUENCE [LARGE SCALE GENOMIC DNA]</scope>
    <source>
        <strain evidence="3">cv. Nipponbare</strain>
    </source>
</reference>
<proteinExistence type="predicted"/>
<organism evidence="1">
    <name type="scientific">Oryza sativa subsp. japonica</name>
    <name type="common">Rice</name>
    <dbReference type="NCBI Taxonomy" id="39947"/>
    <lineage>
        <taxon>Eukaryota</taxon>
        <taxon>Viridiplantae</taxon>
        <taxon>Streptophyta</taxon>
        <taxon>Embryophyta</taxon>
        <taxon>Tracheophyta</taxon>
        <taxon>Spermatophyta</taxon>
        <taxon>Magnoliopsida</taxon>
        <taxon>Liliopsida</taxon>
        <taxon>Poales</taxon>
        <taxon>Poaceae</taxon>
        <taxon>BOP clade</taxon>
        <taxon>Oryzoideae</taxon>
        <taxon>Oryzeae</taxon>
        <taxon>Oryzinae</taxon>
        <taxon>Oryza</taxon>
        <taxon>Oryza sativa</taxon>
    </lineage>
</organism>
<dbReference type="AlphaFoldDB" id="Q5ZAJ2"/>
<protein>
    <submittedName>
        <fullName evidence="1">Uncharacterized protein</fullName>
    </submittedName>
</protein>
<evidence type="ECO:0000313" key="1">
    <source>
        <dbReference type="EMBL" id="BAD52979.1"/>
    </source>
</evidence>
<dbReference type="EMBL" id="AP003275">
    <property type="protein sequence ID" value="BAD52979.1"/>
    <property type="molecule type" value="Genomic_DNA"/>
</dbReference>
<dbReference type="Proteomes" id="UP000000763">
    <property type="component" value="Chromosome 1"/>
</dbReference>
<dbReference type="EMBL" id="AP003444">
    <property type="protein sequence ID" value="BAD53391.1"/>
    <property type="molecule type" value="Genomic_DNA"/>
</dbReference>
<reference evidence="1" key="1">
    <citation type="journal article" date="2002" name="Nature">
        <title>The genome sequence and structure of rice chromosome 1.</title>
        <authorList>
            <person name="Sasaki T."/>
            <person name="Matsumoto T."/>
            <person name="Yamamoto K."/>
            <person name="Sakata K."/>
            <person name="Baba T."/>
            <person name="Katayose Y."/>
            <person name="Wu J."/>
            <person name="Niimura Y."/>
            <person name="Cheng Z."/>
            <person name="Nagamura Y."/>
            <person name="Antonio B.A."/>
            <person name="Kanamori H."/>
            <person name="Hosokawa S."/>
            <person name="Masukawa M."/>
            <person name="Arikawa K."/>
            <person name="Chiden Y."/>
            <person name="Hayashi M."/>
            <person name="Okamoto M."/>
            <person name="Ando T."/>
            <person name="Aoki H."/>
            <person name="Arita K."/>
            <person name="Hamada M."/>
            <person name="Harada C."/>
            <person name="Hijishita S."/>
            <person name="Honda M."/>
            <person name="Ichikawa Y."/>
            <person name="Idonuma A."/>
            <person name="Iijima M."/>
            <person name="Ikeda M."/>
            <person name="Ikeno M."/>
            <person name="Itoh S."/>
            <person name="Itoh T."/>
            <person name="Itoh Y."/>
            <person name="Itoh Y."/>
            <person name="Iwabuchi A."/>
            <person name="Kamiya K."/>
            <person name="Karasawa W."/>
            <person name="Katagiri S."/>
            <person name="Kikuta A."/>
            <person name="Kobayashi N."/>
            <person name="Kono I."/>
            <person name="Machita K."/>
            <person name="Maehara T."/>
            <person name="Mizuno H."/>
            <person name="Mizubayashi T."/>
            <person name="Mukai Y."/>
            <person name="Nagasaki H."/>
            <person name="Nakashima M."/>
            <person name="Nakama Y."/>
            <person name="Nakamichi Y."/>
            <person name="Nakamura M."/>
            <person name="Namiki N."/>
            <person name="Negishi M."/>
            <person name="Ohta I."/>
            <person name="Ono N."/>
            <person name="Saji S."/>
            <person name="Sakai K."/>
            <person name="Shibata M."/>
            <person name="Shimokawa T."/>
            <person name="Shomura A."/>
            <person name="Song J."/>
            <person name="Takazaki Y."/>
            <person name="Terasawa K."/>
            <person name="Tsuji K."/>
            <person name="Waki K."/>
            <person name="Yamagata H."/>
            <person name="Yamane H."/>
            <person name="Yoshiki S."/>
            <person name="Yoshihara R."/>
            <person name="Yukawa K."/>
            <person name="Zhong H."/>
            <person name="Iwama H."/>
            <person name="Endo T."/>
            <person name="Ito H."/>
            <person name="Hahn J.H."/>
            <person name="Kim H.I."/>
            <person name="Eun M.Y."/>
            <person name="Yano M."/>
            <person name="Jiang J."/>
            <person name="Gojobori T."/>
        </authorList>
    </citation>
    <scope>NUCLEOTIDE SEQUENCE</scope>
</reference>
<accession>Q5ZAJ2</accession>
<evidence type="ECO:0000313" key="3">
    <source>
        <dbReference type="Proteomes" id="UP000000763"/>
    </source>
</evidence>